<feature type="compositionally biased region" description="Basic and acidic residues" evidence="1">
    <location>
        <begin position="425"/>
        <end position="434"/>
    </location>
</feature>
<keyword evidence="3" id="KW-1185">Reference proteome</keyword>
<feature type="compositionally biased region" description="Low complexity" evidence="1">
    <location>
        <begin position="506"/>
        <end position="519"/>
    </location>
</feature>
<dbReference type="InterPro" id="IPR029058">
    <property type="entry name" value="AB_hydrolase_fold"/>
</dbReference>
<feature type="region of interest" description="Disordered" evidence="1">
    <location>
        <begin position="506"/>
        <end position="625"/>
    </location>
</feature>
<evidence type="ECO:0008006" key="4">
    <source>
        <dbReference type="Google" id="ProtNLM"/>
    </source>
</evidence>
<organism evidence="2 3">
    <name type="scientific">Fusarium torreyae</name>
    <dbReference type="NCBI Taxonomy" id="1237075"/>
    <lineage>
        <taxon>Eukaryota</taxon>
        <taxon>Fungi</taxon>
        <taxon>Dikarya</taxon>
        <taxon>Ascomycota</taxon>
        <taxon>Pezizomycotina</taxon>
        <taxon>Sordariomycetes</taxon>
        <taxon>Hypocreomycetidae</taxon>
        <taxon>Hypocreales</taxon>
        <taxon>Nectriaceae</taxon>
        <taxon>Fusarium</taxon>
    </lineage>
</organism>
<feature type="region of interest" description="Disordered" evidence="1">
    <location>
        <begin position="388"/>
        <end position="439"/>
    </location>
</feature>
<reference evidence="2" key="1">
    <citation type="submission" date="2022-09" db="EMBL/GenBank/DDBJ databases">
        <title>Fusarium specimens isolated from Avocado Roots.</title>
        <authorList>
            <person name="Stajich J."/>
            <person name="Roper C."/>
            <person name="Heimlech-Rivalta G."/>
        </authorList>
    </citation>
    <scope>NUCLEOTIDE SEQUENCE</scope>
    <source>
        <strain evidence="2">CF00136</strain>
    </source>
</reference>
<feature type="compositionally biased region" description="Basic and acidic residues" evidence="1">
    <location>
        <begin position="405"/>
        <end position="417"/>
    </location>
</feature>
<dbReference type="AlphaFoldDB" id="A0A9W8RYY3"/>
<name>A0A9W8RYY3_9HYPO</name>
<protein>
    <recommendedName>
        <fullName evidence="4">DUF676 domain-containing protein</fullName>
    </recommendedName>
</protein>
<feature type="compositionally biased region" description="Basic and acidic residues" evidence="1">
    <location>
        <begin position="541"/>
        <end position="608"/>
    </location>
</feature>
<dbReference type="SUPFAM" id="SSF53474">
    <property type="entry name" value="alpha/beta-Hydrolases"/>
    <property type="match status" value="1"/>
</dbReference>
<feature type="compositionally biased region" description="Basic and acidic residues" evidence="1">
    <location>
        <begin position="616"/>
        <end position="625"/>
    </location>
</feature>
<dbReference type="OrthoDB" id="442243at2759"/>
<feature type="compositionally biased region" description="Polar residues" evidence="1">
    <location>
        <begin position="524"/>
        <end position="534"/>
    </location>
</feature>
<sequence>MPRTLLLCFIHGFKGTDDTFHEFPYDLKKAVGKELPEDKVESVVYPKYETTGELDKATEGFLEWLKERVMDIRKKKSEKPWPPHDRDVGVVLVAHSMGGFVAADTLFLAINERANNGDENDPLFPLIQGILTFDTPYNGLARSMFVYGAFSNYQKVNSVFNVMTAISAAAPASLARLSARRAATTAVASGTRGPQWKTWQLVAVKTGTIGAIAAGGVAAYMNREAIMSGMKSVKNINKESVAEGYRQSMDALGQGLAYINRGNVGKSFAWLSDHVTFVGALLRQKELNRRLERMGALKGVGIHDFYASLGENGYWSGGYFVPERTFCAVPEESHSAYPIFDRCVMPRFDDEIEAHLNMFRPEKHRGYEEMTDKAAELVKEWFQSEDNIVDDPKFRETPPEETEETEKAKEILEKDPGQAEEDEKAEGAGDKEKEDELPDESPLDIAAAASLVPLPDDKGDDIIGDASVEGDTVERRNYLNYLFGVAQQAGTDAKGWIPARIPQMPNLPSMPNIPSMPNMPKVPSSVSSLGNVSMPSVRLWSKKDVETKGEESKEAQDGEKKEADGEKQEIEGEKKDGEGQEKEITEGKNTEGQKEESKEEPKEEKVDDSANASEKAAAEGESKSS</sequence>
<evidence type="ECO:0000313" key="3">
    <source>
        <dbReference type="Proteomes" id="UP001152049"/>
    </source>
</evidence>
<dbReference type="Proteomes" id="UP001152049">
    <property type="component" value="Unassembled WGS sequence"/>
</dbReference>
<accession>A0A9W8RYY3</accession>
<dbReference type="EMBL" id="JAOQAZ010000014">
    <property type="protein sequence ID" value="KAJ4259748.1"/>
    <property type="molecule type" value="Genomic_DNA"/>
</dbReference>
<evidence type="ECO:0000313" key="2">
    <source>
        <dbReference type="EMBL" id="KAJ4259748.1"/>
    </source>
</evidence>
<gene>
    <name evidence="2" type="ORF">NW762_007679</name>
</gene>
<dbReference type="Gene3D" id="3.40.50.1820">
    <property type="entry name" value="alpha/beta hydrolase"/>
    <property type="match status" value="1"/>
</dbReference>
<proteinExistence type="predicted"/>
<dbReference type="PANTHER" id="PTHR47842:SF2">
    <property type="entry name" value="DUF676 DOMAIN-CONTAINING PROTEIN"/>
    <property type="match status" value="1"/>
</dbReference>
<dbReference type="PANTHER" id="PTHR47842">
    <property type="entry name" value="EXPRESSED PROTEIN"/>
    <property type="match status" value="1"/>
</dbReference>
<comment type="caution">
    <text evidence="2">The sequence shown here is derived from an EMBL/GenBank/DDBJ whole genome shotgun (WGS) entry which is preliminary data.</text>
</comment>
<evidence type="ECO:0000256" key="1">
    <source>
        <dbReference type="SAM" id="MobiDB-lite"/>
    </source>
</evidence>